<reference evidence="1 2" key="1">
    <citation type="submission" date="2016-08" db="EMBL/GenBank/DDBJ databases">
        <authorList>
            <person name="Seilhamer J.J."/>
        </authorList>
    </citation>
    <scope>NUCLEOTIDE SEQUENCE [LARGE SCALE GENOMIC DNA]</scope>
    <source>
        <strain evidence="1">M3/6</strain>
    </source>
</reference>
<dbReference type="AlphaFoldDB" id="A0A1R3T2Q9"/>
<dbReference type="Proteomes" id="UP000187464">
    <property type="component" value="Chromosome I"/>
</dbReference>
<accession>A0A1R3T2Q9</accession>
<sequence>MVFRDVLHQVEQAEERYNSRYEAKRDNNNND</sequence>
<dbReference type="EMBL" id="LT605205">
    <property type="protein sequence ID" value="SCD20342.1"/>
    <property type="molecule type" value="Genomic_DNA"/>
</dbReference>
<protein>
    <submittedName>
        <fullName evidence="1">Uncharacterized protein</fullName>
    </submittedName>
</protein>
<proteinExistence type="predicted"/>
<dbReference type="STRING" id="1642647.PSM36_1522"/>
<evidence type="ECO:0000313" key="2">
    <source>
        <dbReference type="Proteomes" id="UP000187464"/>
    </source>
</evidence>
<dbReference type="KEGG" id="psac:PSM36_1522"/>
<organism evidence="1 2">
    <name type="scientific">Proteiniphilum saccharofermentans</name>
    <dbReference type="NCBI Taxonomy" id="1642647"/>
    <lineage>
        <taxon>Bacteria</taxon>
        <taxon>Pseudomonadati</taxon>
        <taxon>Bacteroidota</taxon>
        <taxon>Bacteroidia</taxon>
        <taxon>Bacteroidales</taxon>
        <taxon>Dysgonomonadaceae</taxon>
        <taxon>Proteiniphilum</taxon>
    </lineage>
</organism>
<name>A0A1R3T2Q9_9BACT</name>
<evidence type="ECO:0000313" key="1">
    <source>
        <dbReference type="EMBL" id="SCD20342.1"/>
    </source>
</evidence>
<keyword evidence="2" id="KW-1185">Reference proteome</keyword>
<gene>
    <name evidence="1" type="ORF">PSM36_1522</name>
</gene>